<evidence type="ECO:0000313" key="1">
    <source>
        <dbReference type="EMBL" id="UUY04404.1"/>
    </source>
</evidence>
<name>A0ABY5PIA1_9ACTN</name>
<protein>
    <submittedName>
        <fullName evidence="1">Uncharacterized protein</fullName>
    </submittedName>
</protein>
<evidence type="ECO:0000313" key="2">
    <source>
        <dbReference type="Proteomes" id="UP001058860"/>
    </source>
</evidence>
<dbReference type="Proteomes" id="UP001058860">
    <property type="component" value="Chromosome"/>
</dbReference>
<sequence>MMCAASSVVIAGIPFVTADDAIRVRTSPMWTVVAVTPSGRISCATQRTHMSNAAFDERYADHAGAIGMPYTPQVDVLTR</sequence>
<reference evidence="2" key="1">
    <citation type="submission" date="2021-11" db="EMBL/GenBank/DDBJ databases">
        <title>Cultivation dependent microbiological survey of springs from the worlds oldest radium mine currently devoted to the extraction of radon-saturated water.</title>
        <authorList>
            <person name="Kapinusova G."/>
            <person name="Smrhova T."/>
            <person name="Strejcek M."/>
            <person name="Suman J."/>
            <person name="Jani K."/>
            <person name="Pajer P."/>
            <person name="Uhlik O."/>
        </authorList>
    </citation>
    <scope>NUCLEOTIDE SEQUENCE [LARGE SCALE GENOMIC DNA]</scope>
    <source>
        <strain evidence="2">J379</strain>
    </source>
</reference>
<organism evidence="1 2">
    <name type="scientific">Svornostia abyssi</name>
    <dbReference type="NCBI Taxonomy" id="2898438"/>
    <lineage>
        <taxon>Bacteria</taxon>
        <taxon>Bacillati</taxon>
        <taxon>Actinomycetota</taxon>
        <taxon>Thermoleophilia</taxon>
        <taxon>Solirubrobacterales</taxon>
        <taxon>Baekduiaceae</taxon>
        <taxon>Svornostia</taxon>
    </lineage>
</organism>
<keyword evidence="2" id="KW-1185">Reference proteome</keyword>
<dbReference type="EMBL" id="CP088295">
    <property type="protein sequence ID" value="UUY04404.1"/>
    <property type="molecule type" value="Genomic_DNA"/>
</dbReference>
<accession>A0ABY5PIA1</accession>
<proteinExistence type="predicted"/>
<gene>
    <name evidence="1" type="ORF">LRS13_02410</name>
</gene>